<dbReference type="Proteomes" id="UP001066276">
    <property type="component" value="Chromosome 3_1"/>
</dbReference>
<accession>A0AAV7UFL1</accession>
<comment type="caution">
    <text evidence="2">The sequence shown here is derived from an EMBL/GenBank/DDBJ whole genome shotgun (WGS) entry which is preliminary data.</text>
</comment>
<dbReference type="AlphaFoldDB" id="A0AAV7UFL1"/>
<organism evidence="2 3">
    <name type="scientific">Pleurodeles waltl</name>
    <name type="common">Iberian ribbed newt</name>
    <dbReference type="NCBI Taxonomy" id="8319"/>
    <lineage>
        <taxon>Eukaryota</taxon>
        <taxon>Metazoa</taxon>
        <taxon>Chordata</taxon>
        <taxon>Craniata</taxon>
        <taxon>Vertebrata</taxon>
        <taxon>Euteleostomi</taxon>
        <taxon>Amphibia</taxon>
        <taxon>Batrachia</taxon>
        <taxon>Caudata</taxon>
        <taxon>Salamandroidea</taxon>
        <taxon>Salamandridae</taxon>
        <taxon>Pleurodelinae</taxon>
        <taxon>Pleurodeles</taxon>
    </lineage>
</organism>
<proteinExistence type="predicted"/>
<reference evidence="2" key="1">
    <citation type="journal article" date="2022" name="bioRxiv">
        <title>Sequencing and chromosome-scale assembly of the giantPleurodeles waltlgenome.</title>
        <authorList>
            <person name="Brown T."/>
            <person name="Elewa A."/>
            <person name="Iarovenko S."/>
            <person name="Subramanian E."/>
            <person name="Araus A.J."/>
            <person name="Petzold A."/>
            <person name="Susuki M."/>
            <person name="Suzuki K.-i.T."/>
            <person name="Hayashi T."/>
            <person name="Toyoda A."/>
            <person name="Oliveira C."/>
            <person name="Osipova E."/>
            <person name="Leigh N.D."/>
            <person name="Simon A."/>
            <person name="Yun M.H."/>
        </authorList>
    </citation>
    <scope>NUCLEOTIDE SEQUENCE</scope>
    <source>
        <strain evidence="2">20211129_DDA</strain>
        <tissue evidence="2">Liver</tissue>
    </source>
</reference>
<gene>
    <name evidence="2" type="ORF">NDU88_004565</name>
</gene>
<keyword evidence="3" id="KW-1185">Reference proteome</keyword>
<sequence length="123" mass="13874">MMRPRGSLGEPRHRHVGAREAKRQTEKSGLVTGASIADCSRGYQRPPLDEAFVFDSFYSGDLERIGKLFQESLDVVNATLGIEEEELRWASAGFVSIEAEVKERIFLVPTLSNEFMFTPEECF</sequence>
<feature type="region of interest" description="Disordered" evidence="1">
    <location>
        <begin position="1"/>
        <end position="29"/>
    </location>
</feature>
<dbReference type="EMBL" id="JANPWB010000005">
    <property type="protein sequence ID" value="KAJ1187795.1"/>
    <property type="molecule type" value="Genomic_DNA"/>
</dbReference>
<feature type="compositionally biased region" description="Basic and acidic residues" evidence="1">
    <location>
        <begin position="17"/>
        <end position="26"/>
    </location>
</feature>
<name>A0AAV7UFL1_PLEWA</name>
<protein>
    <submittedName>
        <fullName evidence="2">Uncharacterized protein</fullName>
    </submittedName>
</protein>
<evidence type="ECO:0000256" key="1">
    <source>
        <dbReference type="SAM" id="MobiDB-lite"/>
    </source>
</evidence>
<evidence type="ECO:0000313" key="3">
    <source>
        <dbReference type="Proteomes" id="UP001066276"/>
    </source>
</evidence>
<evidence type="ECO:0000313" key="2">
    <source>
        <dbReference type="EMBL" id="KAJ1187795.1"/>
    </source>
</evidence>